<proteinExistence type="predicted"/>
<protein>
    <submittedName>
        <fullName evidence="2">Uncharacterized protein</fullName>
    </submittedName>
</protein>
<organism evidence="2 3">
    <name type="scientific">Portunus trituberculatus</name>
    <name type="common">Swimming crab</name>
    <name type="synonym">Neptunus trituberculatus</name>
    <dbReference type="NCBI Taxonomy" id="210409"/>
    <lineage>
        <taxon>Eukaryota</taxon>
        <taxon>Metazoa</taxon>
        <taxon>Ecdysozoa</taxon>
        <taxon>Arthropoda</taxon>
        <taxon>Crustacea</taxon>
        <taxon>Multicrustacea</taxon>
        <taxon>Malacostraca</taxon>
        <taxon>Eumalacostraca</taxon>
        <taxon>Eucarida</taxon>
        <taxon>Decapoda</taxon>
        <taxon>Pleocyemata</taxon>
        <taxon>Brachyura</taxon>
        <taxon>Eubrachyura</taxon>
        <taxon>Portunoidea</taxon>
        <taxon>Portunidae</taxon>
        <taxon>Portuninae</taxon>
        <taxon>Portunus</taxon>
    </lineage>
</organism>
<evidence type="ECO:0000313" key="2">
    <source>
        <dbReference type="EMBL" id="MPC17689.1"/>
    </source>
</evidence>
<sequence>MGYAQLSLQDKIQAFALLAEGWSVICVAAELKVTSREPPSWCSTSQKIRLWGTEDDVSVHRQGSGKRSEGRPFDYSRQPERETPQPPVQCLGVNSSTSLSGLKIASTPRCQEAMMK</sequence>
<accession>A0A5B7D8R6</accession>
<evidence type="ECO:0000256" key="1">
    <source>
        <dbReference type="SAM" id="MobiDB-lite"/>
    </source>
</evidence>
<comment type="caution">
    <text evidence="2">The sequence shown here is derived from an EMBL/GenBank/DDBJ whole genome shotgun (WGS) entry which is preliminary data.</text>
</comment>
<keyword evidence="3" id="KW-1185">Reference proteome</keyword>
<dbReference type="AlphaFoldDB" id="A0A5B7D8R6"/>
<feature type="region of interest" description="Disordered" evidence="1">
    <location>
        <begin position="53"/>
        <end position="94"/>
    </location>
</feature>
<evidence type="ECO:0000313" key="3">
    <source>
        <dbReference type="Proteomes" id="UP000324222"/>
    </source>
</evidence>
<feature type="compositionally biased region" description="Basic and acidic residues" evidence="1">
    <location>
        <begin position="66"/>
        <end position="83"/>
    </location>
</feature>
<dbReference type="Proteomes" id="UP000324222">
    <property type="component" value="Unassembled WGS sequence"/>
</dbReference>
<name>A0A5B7D8R6_PORTR</name>
<dbReference type="EMBL" id="VSRR010000612">
    <property type="protein sequence ID" value="MPC17689.1"/>
    <property type="molecule type" value="Genomic_DNA"/>
</dbReference>
<gene>
    <name evidence="2" type="ORF">E2C01_010553</name>
</gene>
<reference evidence="2 3" key="1">
    <citation type="submission" date="2019-05" db="EMBL/GenBank/DDBJ databases">
        <title>Another draft genome of Portunus trituberculatus and its Hox gene families provides insights of decapod evolution.</title>
        <authorList>
            <person name="Jeong J.-H."/>
            <person name="Song I."/>
            <person name="Kim S."/>
            <person name="Choi T."/>
            <person name="Kim D."/>
            <person name="Ryu S."/>
            <person name="Kim W."/>
        </authorList>
    </citation>
    <scope>NUCLEOTIDE SEQUENCE [LARGE SCALE GENOMIC DNA]</scope>
    <source>
        <tissue evidence="2">Muscle</tissue>
    </source>
</reference>